<dbReference type="Pfam" id="PF04932">
    <property type="entry name" value="Wzy_C"/>
    <property type="match status" value="1"/>
</dbReference>
<name>A0ABS0EYF2_9BACL</name>
<feature type="transmembrane region" description="Helical" evidence="5">
    <location>
        <begin position="396"/>
        <end position="413"/>
    </location>
</feature>
<keyword evidence="4 5" id="KW-0472">Membrane</keyword>
<evidence type="ECO:0000259" key="6">
    <source>
        <dbReference type="Pfam" id="PF04932"/>
    </source>
</evidence>
<keyword evidence="3 5" id="KW-1133">Transmembrane helix</keyword>
<feature type="transmembrane region" description="Helical" evidence="5">
    <location>
        <begin position="253"/>
        <end position="270"/>
    </location>
</feature>
<dbReference type="InterPro" id="IPR007016">
    <property type="entry name" value="O-antigen_ligase-rel_domated"/>
</dbReference>
<dbReference type="GO" id="GO:0016874">
    <property type="term" value="F:ligase activity"/>
    <property type="evidence" value="ECO:0007669"/>
    <property type="project" value="UniProtKB-KW"/>
</dbReference>
<feature type="transmembrane region" description="Helical" evidence="5">
    <location>
        <begin position="86"/>
        <end position="105"/>
    </location>
</feature>
<protein>
    <submittedName>
        <fullName evidence="7">O-antigen ligase family protein</fullName>
    </submittedName>
</protein>
<evidence type="ECO:0000256" key="2">
    <source>
        <dbReference type="ARBA" id="ARBA00022692"/>
    </source>
</evidence>
<evidence type="ECO:0000313" key="8">
    <source>
        <dbReference type="Proteomes" id="UP000642910"/>
    </source>
</evidence>
<keyword evidence="2 5" id="KW-0812">Transmembrane</keyword>
<dbReference type="PANTHER" id="PTHR37422">
    <property type="entry name" value="TEICHURONIC ACID BIOSYNTHESIS PROTEIN TUAE"/>
    <property type="match status" value="1"/>
</dbReference>
<feature type="transmembrane region" description="Helical" evidence="5">
    <location>
        <begin position="331"/>
        <end position="352"/>
    </location>
</feature>
<feature type="transmembrane region" description="Helical" evidence="5">
    <location>
        <begin position="55"/>
        <end position="74"/>
    </location>
</feature>
<feature type="domain" description="O-antigen ligase-related" evidence="6">
    <location>
        <begin position="219"/>
        <end position="348"/>
    </location>
</feature>
<comment type="subcellular location">
    <subcellularLocation>
        <location evidence="1">Membrane</location>
        <topology evidence="1">Multi-pass membrane protein</topology>
    </subcellularLocation>
</comment>
<dbReference type="Proteomes" id="UP000642910">
    <property type="component" value="Unassembled WGS sequence"/>
</dbReference>
<proteinExistence type="predicted"/>
<comment type="caution">
    <text evidence="7">The sequence shown here is derived from an EMBL/GenBank/DDBJ whole genome shotgun (WGS) entry which is preliminary data.</text>
</comment>
<dbReference type="PANTHER" id="PTHR37422:SF13">
    <property type="entry name" value="LIPOPOLYSACCHARIDE BIOSYNTHESIS PROTEIN PA4999-RELATED"/>
    <property type="match status" value="1"/>
</dbReference>
<gene>
    <name evidence="7" type="ORF">IW967_00230</name>
</gene>
<reference evidence="7 8" key="1">
    <citation type="submission" date="2020-11" db="EMBL/GenBank/DDBJ databases">
        <title>Genomic insight of Alicyclobacillus mali FL 18 reveals a new arsenic-resistant strain, with potential in environmental biotechnology.</title>
        <authorList>
            <person name="Fiorentino G."/>
            <person name="Gallo G."/>
            <person name="Aulitto M."/>
        </authorList>
    </citation>
    <scope>NUCLEOTIDE SEQUENCE [LARGE SCALE GENOMIC DNA]</scope>
    <source>
        <strain evidence="7 8">FL 18</strain>
    </source>
</reference>
<feature type="transmembrane region" description="Helical" evidence="5">
    <location>
        <begin position="136"/>
        <end position="158"/>
    </location>
</feature>
<accession>A0ABS0EYF2</accession>
<evidence type="ECO:0000256" key="5">
    <source>
        <dbReference type="SAM" id="Phobius"/>
    </source>
</evidence>
<sequence>MQNRFLGIADTVYRAAPAQSRLVGRRLARACVTLLAAFPIVDYTLRQFVHPLGSIWDKIVLLLLALVALNRVMCGHRPQVFAWSKYAGWYIAYLVALLFMGLGSPGTSFDGFRADMYDMLFGLVLPFVVEPEDAPFFLYVAAALAMLIGLDGLLQYVLAVPIPPGWVDVGEHVRTRVFSVLKSPNELGAYMEMMAPLIIGMGLAEKHRVRKVVFLVGGLICLITLLLTYTRGAWLGLGVGVVLVALAFERRLLAVVVVLGVVGFFLPPIHHRIMDLFSQVYYIKSSQGGRLVRWQQAFDQLAGSPLFGAGLGRYGGAVASDKGLSIYSDNYYAKVLGESGLVGLVLFFALHVRIVGEVVQKVVRRAAGAHRPIALGGLVGVIALLVHNVVENVFEYPANCLNYFLMVGLLLLWSRTFDGQEENHG</sequence>
<evidence type="ECO:0000256" key="4">
    <source>
        <dbReference type="ARBA" id="ARBA00023136"/>
    </source>
</evidence>
<keyword evidence="7" id="KW-0436">Ligase</keyword>
<feature type="transmembrane region" description="Helical" evidence="5">
    <location>
        <begin position="233"/>
        <end position="248"/>
    </location>
</feature>
<organism evidence="7 8">
    <name type="scientific">Alicyclobacillus mali</name>
    <name type="common">ex Roth et al. 2021</name>
    <dbReference type="NCBI Taxonomy" id="1123961"/>
    <lineage>
        <taxon>Bacteria</taxon>
        <taxon>Bacillati</taxon>
        <taxon>Bacillota</taxon>
        <taxon>Bacilli</taxon>
        <taxon>Bacillales</taxon>
        <taxon>Alicyclobacillaceae</taxon>
        <taxon>Alicyclobacillus</taxon>
    </lineage>
</organism>
<dbReference type="InterPro" id="IPR051533">
    <property type="entry name" value="WaaL-like"/>
</dbReference>
<evidence type="ECO:0000256" key="3">
    <source>
        <dbReference type="ARBA" id="ARBA00022989"/>
    </source>
</evidence>
<keyword evidence="8" id="KW-1185">Reference proteome</keyword>
<dbReference type="RefSeq" id="WP_067848441.1">
    <property type="nucleotide sequence ID" value="NZ_JADPKZ010000009.1"/>
</dbReference>
<feature type="transmembrane region" description="Helical" evidence="5">
    <location>
        <begin position="211"/>
        <end position="227"/>
    </location>
</feature>
<feature type="transmembrane region" description="Helical" evidence="5">
    <location>
        <begin position="373"/>
        <end position="390"/>
    </location>
</feature>
<dbReference type="EMBL" id="JADPKZ010000009">
    <property type="protein sequence ID" value="MBF8376324.1"/>
    <property type="molecule type" value="Genomic_DNA"/>
</dbReference>
<evidence type="ECO:0000313" key="7">
    <source>
        <dbReference type="EMBL" id="MBF8376324.1"/>
    </source>
</evidence>
<evidence type="ECO:0000256" key="1">
    <source>
        <dbReference type="ARBA" id="ARBA00004141"/>
    </source>
</evidence>